<dbReference type="EMBL" id="FOGB01000012">
    <property type="protein sequence ID" value="SEQ95603.1"/>
    <property type="molecule type" value="Genomic_DNA"/>
</dbReference>
<dbReference type="STRING" id="355243.SAMN03080615_03386"/>
<keyword evidence="1" id="KW-0808">Transferase</keyword>
<protein>
    <submittedName>
        <fullName evidence="1">Sulfotransferase family protein</fullName>
    </submittedName>
</protein>
<evidence type="ECO:0000313" key="2">
    <source>
        <dbReference type="Proteomes" id="UP000198749"/>
    </source>
</evidence>
<organism evidence="1 2">
    <name type="scientific">Amphritea atlantica</name>
    <dbReference type="NCBI Taxonomy" id="355243"/>
    <lineage>
        <taxon>Bacteria</taxon>
        <taxon>Pseudomonadati</taxon>
        <taxon>Pseudomonadota</taxon>
        <taxon>Gammaproteobacteria</taxon>
        <taxon>Oceanospirillales</taxon>
        <taxon>Oceanospirillaceae</taxon>
        <taxon>Amphritea</taxon>
    </lineage>
</organism>
<name>A0A1H9K9M0_9GAMM</name>
<dbReference type="RefSeq" id="WP_091360575.1">
    <property type="nucleotide sequence ID" value="NZ_AP025284.1"/>
</dbReference>
<dbReference type="Gene3D" id="3.40.50.300">
    <property type="entry name" value="P-loop containing nucleotide triphosphate hydrolases"/>
    <property type="match status" value="1"/>
</dbReference>
<keyword evidence="2" id="KW-1185">Reference proteome</keyword>
<accession>A0A1H9K9M0</accession>
<proteinExistence type="predicted"/>
<dbReference type="GO" id="GO:0016740">
    <property type="term" value="F:transferase activity"/>
    <property type="evidence" value="ECO:0007669"/>
    <property type="project" value="UniProtKB-KW"/>
</dbReference>
<sequence length="249" mass="28290">MRTVILHYHLFKNAGTSLDAAFKENFNEEDGEWVTKEFPAQPALNRGKVKQWIIDNPQAKCFSSHTAIFPVPEIEGIRIIPVIFMRHPIDRIASAYSFEKKQVGDGFGPALARNTTLKGYIETRLSLVNDRQCRNFHAHRLATMFGEKVGDEGYRAKLAIEKLPFVGVVERYSESLEKLELLLKEEGFADINLNPVEKNVSRSVKSSLDKKLSEIEVQIGEELYSKLVDANSNDIDFFNNLNAKETKND</sequence>
<reference evidence="2" key="1">
    <citation type="submission" date="2016-10" db="EMBL/GenBank/DDBJ databases">
        <authorList>
            <person name="Varghese N."/>
            <person name="Submissions S."/>
        </authorList>
    </citation>
    <scope>NUCLEOTIDE SEQUENCE [LARGE SCALE GENOMIC DNA]</scope>
    <source>
        <strain evidence="2">DSM 18887</strain>
    </source>
</reference>
<dbReference type="InterPro" id="IPR027417">
    <property type="entry name" value="P-loop_NTPase"/>
</dbReference>
<dbReference type="OrthoDB" id="5734415at2"/>
<evidence type="ECO:0000313" key="1">
    <source>
        <dbReference type="EMBL" id="SEQ95603.1"/>
    </source>
</evidence>
<dbReference type="AlphaFoldDB" id="A0A1H9K9M0"/>
<dbReference type="Proteomes" id="UP000198749">
    <property type="component" value="Unassembled WGS sequence"/>
</dbReference>
<gene>
    <name evidence="1" type="ORF">SAMN03080615_03386</name>
</gene>